<protein>
    <recommendedName>
        <fullName evidence="5">Lipoprotein</fullName>
    </recommendedName>
</protein>
<feature type="region of interest" description="Disordered" evidence="1">
    <location>
        <begin position="21"/>
        <end position="70"/>
    </location>
</feature>
<dbReference type="EMBL" id="LJKE01000020">
    <property type="protein sequence ID" value="KZD71222.1"/>
    <property type="molecule type" value="Genomic_DNA"/>
</dbReference>
<feature type="compositionally biased region" description="Basic and acidic residues" evidence="1">
    <location>
        <begin position="57"/>
        <end position="70"/>
    </location>
</feature>
<evidence type="ECO:0000313" key="3">
    <source>
        <dbReference type="EMBL" id="KZD71222.1"/>
    </source>
</evidence>
<gene>
    <name evidence="3" type="ORF">B4088_0952</name>
</gene>
<feature type="chain" id="PRO_5007838114" description="Lipoprotein" evidence="2">
    <location>
        <begin position="24"/>
        <end position="344"/>
    </location>
</feature>
<evidence type="ECO:0000256" key="2">
    <source>
        <dbReference type="SAM" id="SignalP"/>
    </source>
</evidence>
<accession>A0A162PDD6</accession>
<reference evidence="3 4" key="1">
    <citation type="submission" date="2015-09" db="EMBL/GenBank/DDBJ databases">
        <title>Bacillus cereus food isolates.</title>
        <authorList>
            <person name="Boekhorst J."/>
        </authorList>
    </citation>
    <scope>NUCLEOTIDE SEQUENCE [LARGE SCALE GENOMIC DNA]</scope>
    <source>
        <strain evidence="3 4">B4088</strain>
    </source>
</reference>
<feature type="signal peptide" evidence="2">
    <location>
        <begin position="1"/>
        <end position="23"/>
    </location>
</feature>
<dbReference type="PATRIC" id="fig|1396.535.peg.1021"/>
<evidence type="ECO:0000256" key="1">
    <source>
        <dbReference type="SAM" id="MobiDB-lite"/>
    </source>
</evidence>
<dbReference type="PROSITE" id="PS51257">
    <property type="entry name" value="PROKAR_LIPOPROTEIN"/>
    <property type="match status" value="1"/>
</dbReference>
<sequence length="344" mass="38741">MKKTMACVGLSMLLGLTGCGESASTEKANETKQSETQSSSSKEKDDSSNSNSNNTMKKSEQKVSKKETYTDEKGTTFTRVDYALGGSKQTKSEMDKLAKETRENEEKTNPVLIEINKTSNGRKLTPEWITGYWKGLSATIFFDISADSSGKLTLNGQGRTLAKHEFVPVQKNDKEWQGDSLNYLTDGELGSTTKGVKLKKMNDNLFRVEAEGKKYAYYVRSSKEESDRLSNTYQVDPEPPNTIDTGHFMLKGDWIDDKLGIHFTFHPKDEVSGYIDGHEDGVSEYKLLNMETSHSFTIEYQGKNGKKTAFIQITEDKKNKETYSLFTPSERGSTIKLIKQREEY</sequence>
<dbReference type="RefSeq" id="WP_063260116.1">
    <property type="nucleotide sequence ID" value="NZ_LJKE01000020.1"/>
</dbReference>
<evidence type="ECO:0008006" key="5">
    <source>
        <dbReference type="Google" id="ProtNLM"/>
    </source>
</evidence>
<proteinExistence type="predicted"/>
<dbReference type="AlphaFoldDB" id="A0A162PDD6"/>
<name>A0A162PDD6_BACCE</name>
<evidence type="ECO:0000313" key="4">
    <source>
        <dbReference type="Proteomes" id="UP000076482"/>
    </source>
</evidence>
<comment type="caution">
    <text evidence="3">The sequence shown here is derived from an EMBL/GenBank/DDBJ whole genome shotgun (WGS) entry which is preliminary data.</text>
</comment>
<organism evidence="3 4">
    <name type="scientific">Bacillus cereus</name>
    <dbReference type="NCBI Taxonomy" id="1396"/>
    <lineage>
        <taxon>Bacteria</taxon>
        <taxon>Bacillati</taxon>
        <taxon>Bacillota</taxon>
        <taxon>Bacilli</taxon>
        <taxon>Bacillales</taxon>
        <taxon>Bacillaceae</taxon>
        <taxon>Bacillus</taxon>
        <taxon>Bacillus cereus group</taxon>
    </lineage>
</organism>
<dbReference type="Proteomes" id="UP000076482">
    <property type="component" value="Unassembled WGS sequence"/>
</dbReference>
<keyword evidence="2" id="KW-0732">Signal</keyword>